<dbReference type="KEGG" id="bge:BC1002_2138"/>
<evidence type="ECO:0000313" key="2">
    <source>
        <dbReference type="EMBL" id="ADG16197.1"/>
    </source>
</evidence>
<feature type="transmembrane region" description="Helical" evidence="1">
    <location>
        <begin position="31"/>
        <end position="51"/>
    </location>
</feature>
<evidence type="ECO:0000313" key="3">
    <source>
        <dbReference type="Proteomes" id="UP000002190"/>
    </source>
</evidence>
<name>D5WAB7_PARAM</name>
<keyword evidence="1" id="KW-0472">Membrane</keyword>
<evidence type="ECO:0008006" key="4">
    <source>
        <dbReference type="Google" id="ProtNLM"/>
    </source>
</evidence>
<dbReference type="Proteomes" id="UP000002190">
    <property type="component" value="Chromosome 1"/>
</dbReference>
<dbReference type="STRING" id="640511.BC1002_2138"/>
<dbReference type="EMBL" id="CP002013">
    <property type="protein sequence ID" value="ADG16197.1"/>
    <property type="molecule type" value="Genomic_DNA"/>
</dbReference>
<reference evidence="2 3" key="1">
    <citation type="submission" date="2010-04" db="EMBL/GenBank/DDBJ databases">
        <title>Complete sequence of chromosome 1 of Burkholderia sp. CCGE1002.</title>
        <authorList>
            <consortium name="US DOE Joint Genome Institute"/>
            <person name="Lucas S."/>
            <person name="Copeland A."/>
            <person name="Lapidus A."/>
            <person name="Cheng J.-F."/>
            <person name="Bruce D."/>
            <person name="Goodwin L."/>
            <person name="Pitluck S."/>
            <person name="Chertkov O."/>
            <person name="Detter J.C."/>
            <person name="Han C."/>
            <person name="Tapia R."/>
            <person name="Land M."/>
            <person name="Hauser L."/>
            <person name="Kyrpides N."/>
            <person name="Ovchinnikova G."/>
            <person name="Martinez-Romero E."/>
            <person name="Hernandez M.A.R."/>
            <person name="Tiedje J.M."/>
            <person name="Woyke T."/>
        </authorList>
    </citation>
    <scope>NUCLEOTIDE SEQUENCE [LARGE SCALE GENOMIC DNA]</scope>
    <source>
        <strain evidence="2 3">CCGE1002</strain>
    </source>
</reference>
<protein>
    <recommendedName>
        <fullName evidence="4">Lipoprotein</fullName>
    </recommendedName>
</protein>
<keyword evidence="1" id="KW-0812">Transmembrane</keyword>
<dbReference type="eggNOG" id="ENOG502ZM2R">
    <property type="taxonomic scope" value="Bacteria"/>
</dbReference>
<accession>D5WAB7</accession>
<organism evidence="2 3">
    <name type="scientific">Paraburkholderia atlantica</name>
    <dbReference type="NCBI Taxonomy" id="2654982"/>
    <lineage>
        <taxon>Bacteria</taxon>
        <taxon>Pseudomonadati</taxon>
        <taxon>Pseudomonadota</taxon>
        <taxon>Betaproteobacteria</taxon>
        <taxon>Burkholderiales</taxon>
        <taxon>Burkholderiaceae</taxon>
        <taxon>Paraburkholderia</taxon>
    </lineage>
</organism>
<keyword evidence="1" id="KW-1133">Transmembrane helix</keyword>
<evidence type="ECO:0000256" key="1">
    <source>
        <dbReference type="SAM" id="Phobius"/>
    </source>
</evidence>
<sequence>MRRSVAMRAAAGAFVLIATLAVYTCLAPRLGAWQAAPLTLAVAALLALCAARHDAAQPAALHIAMGEISAWNHAGELLARGRVVGCAQSSSCLLVLALEPEGGRRRGLLRAPPGRARSLLLAADALPPNIFRELSVLGRRAAGA</sequence>
<dbReference type="HOGENOM" id="CLU_146540_0_0_4"/>
<reference evidence="2 3" key="2">
    <citation type="journal article" date="2012" name="J. Bacteriol.">
        <title>Genome Sequences of Burkholderia sp. Strains CCGE1002 and H160, Isolated from Legume Nodules in Mexico and Brazil.</title>
        <authorList>
            <person name="Ormeno-Orrillo E."/>
            <person name="Rogel M.A."/>
            <person name="Chueire L.M."/>
            <person name="Tiedje J.M."/>
            <person name="Martinez-Romero E."/>
            <person name="Hungria M."/>
        </authorList>
    </citation>
    <scope>NUCLEOTIDE SEQUENCE [LARGE SCALE GENOMIC DNA]</scope>
    <source>
        <strain evidence="2 3">CCGE1002</strain>
    </source>
</reference>
<dbReference type="AlphaFoldDB" id="D5WAB7"/>
<proteinExistence type="predicted"/>
<gene>
    <name evidence="2" type="ordered locus">BC1002_2138</name>
</gene>